<gene>
    <name evidence="2" type="ORF">FC770_01860</name>
</gene>
<dbReference type="OrthoDB" id="5297170at2"/>
<dbReference type="InterPro" id="IPR011322">
    <property type="entry name" value="N-reg_PII-like_a/b"/>
</dbReference>
<dbReference type="EMBL" id="SZPY01000001">
    <property type="protein sequence ID" value="TKI63950.1"/>
    <property type="molecule type" value="Genomic_DNA"/>
</dbReference>
<dbReference type="AlphaFoldDB" id="A0A4U2YS50"/>
<dbReference type="Pfam" id="PF09413">
    <property type="entry name" value="DUF2007"/>
    <property type="match status" value="1"/>
</dbReference>
<organism evidence="2 3">
    <name type="scientific">Nocardioides jishulii</name>
    <dbReference type="NCBI Taxonomy" id="2575440"/>
    <lineage>
        <taxon>Bacteria</taxon>
        <taxon>Bacillati</taxon>
        <taxon>Actinomycetota</taxon>
        <taxon>Actinomycetes</taxon>
        <taxon>Propionibacteriales</taxon>
        <taxon>Nocardioidaceae</taxon>
        <taxon>Nocardioides</taxon>
    </lineage>
</organism>
<dbReference type="Proteomes" id="UP000307808">
    <property type="component" value="Unassembled WGS sequence"/>
</dbReference>
<reference evidence="2 3" key="1">
    <citation type="submission" date="2019-04" db="EMBL/GenBank/DDBJ databases">
        <authorList>
            <person name="Dong K."/>
        </authorList>
    </citation>
    <scope>NUCLEOTIDE SEQUENCE [LARGE SCALE GENOMIC DNA]</scope>
    <source>
        <strain evidence="3">dk3543</strain>
    </source>
</reference>
<protein>
    <submittedName>
        <fullName evidence="2">DUF2007 domain-containing protein</fullName>
    </submittedName>
</protein>
<evidence type="ECO:0000259" key="1">
    <source>
        <dbReference type="Pfam" id="PF09413"/>
    </source>
</evidence>
<keyword evidence="3" id="KW-1185">Reference proteome</keyword>
<dbReference type="InterPro" id="IPR018551">
    <property type="entry name" value="DUF2007"/>
</dbReference>
<name>A0A4U2YS50_9ACTN</name>
<evidence type="ECO:0000313" key="2">
    <source>
        <dbReference type="EMBL" id="TKI63950.1"/>
    </source>
</evidence>
<comment type="caution">
    <text evidence="2">The sequence shown here is derived from an EMBL/GenBank/DDBJ whole genome shotgun (WGS) entry which is preliminary data.</text>
</comment>
<feature type="domain" description="DUF2007" evidence="1">
    <location>
        <begin position="1"/>
        <end position="65"/>
    </location>
</feature>
<dbReference type="RefSeq" id="WP_137064414.1">
    <property type="nucleotide sequence ID" value="NZ_CP040748.1"/>
</dbReference>
<sequence>MVELVRSNDVALVGMIEALLQDADIPHQVTDRNMSAIEGSVMAIPMRVMVPEEREVEARQLLTDADLGTWLRP</sequence>
<evidence type="ECO:0000313" key="3">
    <source>
        <dbReference type="Proteomes" id="UP000307808"/>
    </source>
</evidence>
<dbReference type="SUPFAM" id="SSF54913">
    <property type="entry name" value="GlnB-like"/>
    <property type="match status" value="1"/>
</dbReference>
<proteinExistence type="predicted"/>
<accession>A0A4U2YS50</accession>
<dbReference type="Gene3D" id="3.30.70.790">
    <property type="entry name" value="UreE, C-terminal domain"/>
    <property type="match status" value="1"/>
</dbReference>